<keyword evidence="10" id="KW-1185">Reference proteome</keyword>
<comment type="caution">
    <text evidence="9">The sequence shown here is derived from an EMBL/GenBank/DDBJ whole genome shotgun (WGS) entry which is preliminary data.</text>
</comment>
<evidence type="ECO:0000256" key="7">
    <source>
        <dbReference type="SAM" id="Phobius"/>
    </source>
</evidence>
<dbReference type="RefSeq" id="WP_211143800.1">
    <property type="nucleotide sequence ID" value="NZ_JAEEGB010000026.1"/>
</dbReference>
<evidence type="ECO:0000256" key="6">
    <source>
        <dbReference type="ARBA" id="ARBA00023136"/>
    </source>
</evidence>
<evidence type="ECO:0000259" key="8">
    <source>
        <dbReference type="Pfam" id="PF01757"/>
    </source>
</evidence>
<gene>
    <name evidence="9" type="ORF">I6U51_17245</name>
</gene>
<keyword evidence="3" id="KW-1003">Cell membrane</keyword>
<reference evidence="9" key="1">
    <citation type="submission" date="2020-12" db="EMBL/GenBank/DDBJ databases">
        <title>Clostridium thailandense sp. nov., a novel acetogenic bacterium isolated from peat land soil in Thailand.</title>
        <authorList>
            <person name="Chaikitkaew S."/>
            <person name="Birkeland N.K."/>
        </authorList>
    </citation>
    <scope>NUCLEOTIDE SEQUENCE</scope>
    <source>
        <strain evidence="9">DSM 17425</strain>
    </source>
</reference>
<name>A0A934I3Q5_9CLOT</name>
<protein>
    <submittedName>
        <fullName evidence="9">DUF1624 domain-containing protein</fullName>
    </submittedName>
</protein>
<feature type="domain" description="Acyltransferase 3" evidence="8">
    <location>
        <begin position="15"/>
        <end position="327"/>
    </location>
</feature>
<feature type="transmembrane region" description="Helical" evidence="7">
    <location>
        <begin position="249"/>
        <end position="268"/>
    </location>
</feature>
<dbReference type="PANTHER" id="PTHR40074:SF2">
    <property type="entry name" value="O-ACETYLTRANSFERASE WECH"/>
    <property type="match status" value="1"/>
</dbReference>
<feature type="transmembrane region" description="Helical" evidence="7">
    <location>
        <begin position="47"/>
        <end position="68"/>
    </location>
</feature>
<evidence type="ECO:0000256" key="4">
    <source>
        <dbReference type="ARBA" id="ARBA00022692"/>
    </source>
</evidence>
<dbReference type="GO" id="GO:0016413">
    <property type="term" value="F:O-acetyltransferase activity"/>
    <property type="evidence" value="ECO:0007669"/>
    <property type="project" value="TreeGrafter"/>
</dbReference>
<dbReference type="AlphaFoldDB" id="A0A934I3Q5"/>
<organism evidence="9 10">
    <name type="scientific">Clostridium aciditolerans</name>
    <dbReference type="NCBI Taxonomy" id="339861"/>
    <lineage>
        <taxon>Bacteria</taxon>
        <taxon>Bacillati</taxon>
        <taxon>Bacillota</taxon>
        <taxon>Clostridia</taxon>
        <taxon>Eubacteriales</taxon>
        <taxon>Clostridiaceae</taxon>
        <taxon>Clostridium</taxon>
    </lineage>
</organism>
<feature type="transmembrane region" description="Helical" evidence="7">
    <location>
        <begin position="14"/>
        <end position="35"/>
    </location>
</feature>
<evidence type="ECO:0000313" key="10">
    <source>
        <dbReference type="Proteomes" id="UP000622687"/>
    </source>
</evidence>
<sequence length="345" mass="39735">MENNSVNYSNSKRIFYLDFARGLAVFFMIMQHAMIMHERTAGEGNTLLGNIFICLGTAPAAPVFILIMGIFFMQSKKSIKENIIRGCKLFAFGYVLNLIRFTFPLLLAGGSYNPGQGPISLLFLVDIFQLAGLSLIFFSAFKKYADNLYILPTVILIILLVSPYLWGFQGHIFIFDPLWGANKTTDFPLFPWVVYFLLGMYLSKYLQKQVLEKQIKKKLILGSLFLATIGIVTISFFPIGDYYRSGLSIHFLMMSFIFLWLPLSDYFVTKLRKKRFDKLLNTIYFWSKNVTGVYIIQWVIFGWSILLLGANQMTDYVAMIIGFIVLLITHFSLKYTKLKYFLPKL</sequence>
<keyword evidence="5 7" id="KW-1133">Transmembrane helix</keyword>
<dbReference type="EMBL" id="JAEEGB010000026">
    <property type="protein sequence ID" value="MBI6874421.1"/>
    <property type="molecule type" value="Genomic_DNA"/>
</dbReference>
<feature type="transmembrane region" description="Helical" evidence="7">
    <location>
        <begin position="219"/>
        <end position="237"/>
    </location>
</feature>
<dbReference type="InterPro" id="IPR002656">
    <property type="entry name" value="Acyl_transf_3_dom"/>
</dbReference>
<feature type="transmembrane region" description="Helical" evidence="7">
    <location>
        <begin position="119"/>
        <end position="141"/>
    </location>
</feature>
<feature type="transmembrane region" description="Helical" evidence="7">
    <location>
        <begin position="189"/>
        <end position="207"/>
    </location>
</feature>
<accession>A0A934I3Q5</accession>
<evidence type="ECO:0000256" key="5">
    <source>
        <dbReference type="ARBA" id="ARBA00022989"/>
    </source>
</evidence>
<keyword evidence="6 7" id="KW-0472">Membrane</keyword>
<keyword evidence="4 7" id="KW-0812">Transmembrane</keyword>
<dbReference type="GO" id="GO:0005886">
    <property type="term" value="C:plasma membrane"/>
    <property type="evidence" value="ECO:0007669"/>
    <property type="project" value="UniProtKB-SubCell"/>
</dbReference>
<proteinExistence type="inferred from homology"/>
<comment type="subcellular location">
    <subcellularLocation>
        <location evidence="1">Cell membrane</location>
        <topology evidence="1">Multi-pass membrane protein</topology>
    </subcellularLocation>
</comment>
<feature type="transmembrane region" description="Helical" evidence="7">
    <location>
        <begin position="148"/>
        <end position="169"/>
    </location>
</feature>
<comment type="similarity">
    <text evidence="2">Belongs to the acyltransferase 3 family.</text>
</comment>
<dbReference type="PANTHER" id="PTHR40074">
    <property type="entry name" value="O-ACETYLTRANSFERASE WECH"/>
    <property type="match status" value="1"/>
</dbReference>
<evidence type="ECO:0000256" key="1">
    <source>
        <dbReference type="ARBA" id="ARBA00004651"/>
    </source>
</evidence>
<feature type="transmembrane region" description="Helical" evidence="7">
    <location>
        <begin position="289"/>
        <end position="310"/>
    </location>
</feature>
<feature type="transmembrane region" description="Helical" evidence="7">
    <location>
        <begin position="316"/>
        <end position="335"/>
    </location>
</feature>
<feature type="transmembrane region" description="Helical" evidence="7">
    <location>
        <begin position="89"/>
        <end position="107"/>
    </location>
</feature>
<evidence type="ECO:0000256" key="2">
    <source>
        <dbReference type="ARBA" id="ARBA00007400"/>
    </source>
</evidence>
<dbReference type="Pfam" id="PF01757">
    <property type="entry name" value="Acyl_transf_3"/>
    <property type="match status" value="1"/>
</dbReference>
<dbReference type="Proteomes" id="UP000622687">
    <property type="component" value="Unassembled WGS sequence"/>
</dbReference>
<evidence type="ECO:0000256" key="3">
    <source>
        <dbReference type="ARBA" id="ARBA00022475"/>
    </source>
</evidence>
<dbReference type="GO" id="GO:0009246">
    <property type="term" value="P:enterobacterial common antigen biosynthetic process"/>
    <property type="evidence" value="ECO:0007669"/>
    <property type="project" value="TreeGrafter"/>
</dbReference>
<evidence type="ECO:0000313" key="9">
    <source>
        <dbReference type="EMBL" id="MBI6874421.1"/>
    </source>
</evidence>